<dbReference type="Pfam" id="PF13432">
    <property type="entry name" value="TPR_16"/>
    <property type="match status" value="1"/>
</dbReference>
<dbReference type="AlphaFoldDB" id="S0G6U1"/>
<dbReference type="GO" id="GO:0016020">
    <property type="term" value="C:membrane"/>
    <property type="evidence" value="ECO:0007669"/>
    <property type="project" value="TreeGrafter"/>
</dbReference>
<proteinExistence type="predicted"/>
<gene>
    <name evidence="7" type="ORF">Dpo_2c02800</name>
</gene>
<dbReference type="GO" id="GO:0042834">
    <property type="term" value="F:peptidoglycan binding"/>
    <property type="evidence" value="ECO:0007669"/>
    <property type="project" value="InterPro"/>
</dbReference>
<feature type="repeat" description="TPR" evidence="3">
    <location>
        <begin position="161"/>
        <end position="194"/>
    </location>
</feature>
<dbReference type="RefSeq" id="WP_006964850.1">
    <property type="nucleotide sequence ID" value="NZ_APJX01000002.1"/>
</dbReference>
<dbReference type="SUPFAM" id="SSF110997">
    <property type="entry name" value="Sporulation related repeat"/>
    <property type="match status" value="1"/>
</dbReference>
<feature type="signal peptide" evidence="5">
    <location>
        <begin position="1"/>
        <end position="22"/>
    </location>
</feature>
<dbReference type="PATRIC" id="fig|1286635.3.peg.1254"/>
<dbReference type="InterPro" id="IPR007730">
    <property type="entry name" value="SPOR-like_dom"/>
</dbReference>
<dbReference type="InterPro" id="IPR047150">
    <property type="entry name" value="SGT"/>
</dbReference>
<dbReference type="PANTHER" id="PTHR45831:SF2">
    <property type="entry name" value="LD24721P"/>
    <property type="match status" value="1"/>
</dbReference>
<evidence type="ECO:0000313" key="8">
    <source>
        <dbReference type="Proteomes" id="UP000014216"/>
    </source>
</evidence>
<dbReference type="EMBL" id="APJX01000002">
    <property type="protein sequence ID" value="EMS80587.1"/>
    <property type="molecule type" value="Genomic_DNA"/>
</dbReference>
<dbReference type="PANTHER" id="PTHR45831">
    <property type="entry name" value="LD24721P"/>
    <property type="match status" value="1"/>
</dbReference>
<dbReference type="Gene3D" id="1.25.40.10">
    <property type="entry name" value="Tetratricopeptide repeat domain"/>
    <property type="match status" value="2"/>
</dbReference>
<dbReference type="PROSITE" id="PS50005">
    <property type="entry name" value="TPR"/>
    <property type="match status" value="4"/>
</dbReference>
<comment type="caution">
    <text evidence="7">The sequence shown here is derived from an EMBL/GenBank/DDBJ whole genome shotgun (WGS) entry which is preliminary data.</text>
</comment>
<dbReference type="SUPFAM" id="SSF48452">
    <property type="entry name" value="TPR-like"/>
    <property type="match status" value="1"/>
</dbReference>
<evidence type="ECO:0000256" key="1">
    <source>
        <dbReference type="ARBA" id="ARBA00022737"/>
    </source>
</evidence>
<dbReference type="SMART" id="SM00028">
    <property type="entry name" value="TPR"/>
    <property type="match status" value="5"/>
</dbReference>
<accession>S0G6U1</accession>
<dbReference type="Proteomes" id="UP000014216">
    <property type="component" value="Unassembled WGS sequence"/>
</dbReference>
<evidence type="ECO:0000256" key="3">
    <source>
        <dbReference type="PROSITE-ProRule" id="PRU00339"/>
    </source>
</evidence>
<sequence>MIRHSIIPVCLFVFFLSATVFASQEKQLFDTGVDHLKQQRYEAAIEVFTELIELNPDNPDAYKNRGVAYMKLSQYDLAIHDFEKTKQMMPDLKGLHSNLGVAWYYKGEYEKAIANYNSEIEFSPGSHYAYFNRAICWAELKEYDKSLDDIAQTLTLVPDFYLAHCLKGDLYMDLENIEAARSAYEKAVEVDPEEAYAKAQLEKLGPAPEARETVGTDTPAPAEPTPPTGQGSEPTEAAPPAEQTPEPTETPAPTEQTAEQAVTESTAEAPEEKIEEKISENKTPDPEFEIQTGAFQVRKNALDQLNKLHALGYDARILELTRANKVTWYLVRIGTFVDHDSAVRDMAEFVEKTGMKAYVRPWNRF</sequence>
<dbReference type="PROSITE" id="PS51724">
    <property type="entry name" value="SPOR"/>
    <property type="match status" value="1"/>
</dbReference>
<feature type="region of interest" description="Disordered" evidence="4">
    <location>
        <begin position="202"/>
        <end position="287"/>
    </location>
</feature>
<evidence type="ECO:0000259" key="6">
    <source>
        <dbReference type="PROSITE" id="PS51724"/>
    </source>
</evidence>
<evidence type="ECO:0000256" key="2">
    <source>
        <dbReference type="ARBA" id="ARBA00022803"/>
    </source>
</evidence>
<feature type="repeat" description="TPR" evidence="3">
    <location>
        <begin position="59"/>
        <end position="92"/>
    </location>
</feature>
<keyword evidence="5" id="KW-0732">Signal</keyword>
<reference evidence="7 8" key="1">
    <citation type="journal article" date="2013" name="Genome Announc.">
        <title>Draft Genome Sequence of Desulfotignum phosphitoxidans DSM 13687 Strain FiPS-3.</title>
        <authorList>
            <person name="Poehlein A."/>
            <person name="Daniel R."/>
            <person name="Simeonova D.D."/>
        </authorList>
    </citation>
    <scope>NUCLEOTIDE SEQUENCE [LARGE SCALE GENOMIC DNA]</scope>
    <source>
        <strain evidence="7 8">DSM 13687</strain>
    </source>
</reference>
<dbReference type="GO" id="GO:0006620">
    <property type="term" value="P:post-translational protein targeting to endoplasmic reticulum membrane"/>
    <property type="evidence" value="ECO:0007669"/>
    <property type="project" value="TreeGrafter"/>
</dbReference>
<dbReference type="GO" id="GO:0060090">
    <property type="term" value="F:molecular adaptor activity"/>
    <property type="evidence" value="ECO:0007669"/>
    <property type="project" value="TreeGrafter"/>
</dbReference>
<feature type="compositionally biased region" description="Low complexity" evidence="4">
    <location>
        <begin position="233"/>
        <end position="268"/>
    </location>
</feature>
<keyword evidence="1" id="KW-0677">Repeat</keyword>
<feature type="chain" id="PRO_5004497603" evidence="5">
    <location>
        <begin position="23"/>
        <end position="365"/>
    </location>
</feature>
<dbReference type="Pfam" id="PF13181">
    <property type="entry name" value="TPR_8"/>
    <property type="match status" value="1"/>
</dbReference>
<feature type="repeat" description="TPR" evidence="3">
    <location>
        <begin position="25"/>
        <end position="58"/>
    </location>
</feature>
<evidence type="ECO:0000256" key="4">
    <source>
        <dbReference type="SAM" id="MobiDB-lite"/>
    </source>
</evidence>
<dbReference type="Pfam" id="PF05036">
    <property type="entry name" value="SPOR"/>
    <property type="match status" value="1"/>
</dbReference>
<dbReference type="InterPro" id="IPR019734">
    <property type="entry name" value="TPR_rpt"/>
</dbReference>
<evidence type="ECO:0000256" key="5">
    <source>
        <dbReference type="SAM" id="SignalP"/>
    </source>
</evidence>
<keyword evidence="2 3" id="KW-0802">TPR repeat</keyword>
<dbReference type="Gene3D" id="3.30.70.1070">
    <property type="entry name" value="Sporulation related repeat"/>
    <property type="match status" value="1"/>
</dbReference>
<feature type="compositionally biased region" description="Basic and acidic residues" evidence="4">
    <location>
        <begin position="270"/>
        <end position="285"/>
    </location>
</feature>
<dbReference type="InterPro" id="IPR011990">
    <property type="entry name" value="TPR-like_helical_dom_sf"/>
</dbReference>
<dbReference type="GO" id="GO:0072380">
    <property type="term" value="C:TRC complex"/>
    <property type="evidence" value="ECO:0007669"/>
    <property type="project" value="TreeGrafter"/>
</dbReference>
<dbReference type="Pfam" id="PF13414">
    <property type="entry name" value="TPR_11"/>
    <property type="match status" value="1"/>
</dbReference>
<name>S0G6U1_9BACT</name>
<keyword evidence="8" id="KW-1185">Reference proteome</keyword>
<protein>
    <submittedName>
        <fullName evidence="7">TPR repeat family protein</fullName>
    </submittedName>
</protein>
<evidence type="ECO:0000313" key="7">
    <source>
        <dbReference type="EMBL" id="EMS80587.1"/>
    </source>
</evidence>
<dbReference type="InterPro" id="IPR036680">
    <property type="entry name" value="SPOR-like_sf"/>
</dbReference>
<feature type="repeat" description="TPR" evidence="3">
    <location>
        <begin position="93"/>
        <end position="126"/>
    </location>
</feature>
<organism evidence="7 8">
    <name type="scientific">Desulfotignum phosphitoxidans DSM 13687</name>
    <dbReference type="NCBI Taxonomy" id="1286635"/>
    <lineage>
        <taxon>Bacteria</taxon>
        <taxon>Pseudomonadati</taxon>
        <taxon>Thermodesulfobacteriota</taxon>
        <taxon>Desulfobacteria</taxon>
        <taxon>Desulfobacterales</taxon>
        <taxon>Desulfobacteraceae</taxon>
        <taxon>Desulfotignum</taxon>
    </lineage>
</organism>
<dbReference type="OrthoDB" id="5420636at2"/>
<feature type="domain" description="SPOR" evidence="6">
    <location>
        <begin position="282"/>
        <end position="362"/>
    </location>
</feature>